<comment type="caution">
    <text evidence="1">The sequence shown here is derived from an EMBL/GenBank/DDBJ whole genome shotgun (WGS) entry which is preliminary data.</text>
</comment>
<dbReference type="Proteomes" id="UP000499080">
    <property type="component" value="Unassembled WGS sequence"/>
</dbReference>
<protein>
    <submittedName>
        <fullName evidence="1">Uncharacterized protein</fullName>
    </submittedName>
</protein>
<proteinExistence type="predicted"/>
<dbReference type="EMBL" id="BGPR01002100">
    <property type="protein sequence ID" value="GBM67763.1"/>
    <property type="molecule type" value="Genomic_DNA"/>
</dbReference>
<keyword evidence="2" id="KW-1185">Reference proteome</keyword>
<reference evidence="1 2" key="1">
    <citation type="journal article" date="2019" name="Sci. Rep.">
        <title>Orb-weaving spider Araneus ventricosus genome elucidates the spidroin gene catalogue.</title>
        <authorList>
            <person name="Kono N."/>
            <person name="Nakamura H."/>
            <person name="Ohtoshi R."/>
            <person name="Moran D.A.P."/>
            <person name="Shinohara A."/>
            <person name="Yoshida Y."/>
            <person name="Fujiwara M."/>
            <person name="Mori M."/>
            <person name="Tomita M."/>
            <person name="Arakawa K."/>
        </authorList>
    </citation>
    <scope>NUCLEOTIDE SEQUENCE [LARGE SCALE GENOMIC DNA]</scope>
</reference>
<sequence length="96" mass="10802">MVTSKLALTCFKLAASLHSCHVKFVASLLQTKIAIWVARTVDKTPKRDSSKTFALRNRSQSINTHYSVIQAQSFYTRPRQAVTSHGIIWINLDISP</sequence>
<gene>
    <name evidence="1" type="ORF">AVEN_264776_1</name>
</gene>
<evidence type="ECO:0000313" key="1">
    <source>
        <dbReference type="EMBL" id="GBM67763.1"/>
    </source>
</evidence>
<organism evidence="1 2">
    <name type="scientific">Araneus ventricosus</name>
    <name type="common">Orbweaver spider</name>
    <name type="synonym">Epeira ventricosa</name>
    <dbReference type="NCBI Taxonomy" id="182803"/>
    <lineage>
        <taxon>Eukaryota</taxon>
        <taxon>Metazoa</taxon>
        <taxon>Ecdysozoa</taxon>
        <taxon>Arthropoda</taxon>
        <taxon>Chelicerata</taxon>
        <taxon>Arachnida</taxon>
        <taxon>Araneae</taxon>
        <taxon>Araneomorphae</taxon>
        <taxon>Entelegynae</taxon>
        <taxon>Araneoidea</taxon>
        <taxon>Araneidae</taxon>
        <taxon>Araneus</taxon>
    </lineage>
</organism>
<evidence type="ECO:0000313" key="2">
    <source>
        <dbReference type="Proteomes" id="UP000499080"/>
    </source>
</evidence>
<accession>A0A4Y2HRG4</accession>
<name>A0A4Y2HRG4_ARAVE</name>
<dbReference type="AlphaFoldDB" id="A0A4Y2HRG4"/>